<dbReference type="EMBL" id="JANPWB010000002">
    <property type="protein sequence ID" value="KAJ1206576.1"/>
    <property type="molecule type" value="Genomic_DNA"/>
</dbReference>
<name>A0AAV7W1K1_PLEWA</name>
<sequence length="68" mass="7103">MDAGDTSELLALELLLRCPRPPGRVHGYVGRIGRRSCEAVNAGKKGLLTRPGPRVGAETLLAPPPGTS</sequence>
<evidence type="ECO:0000256" key="1">
    <source>
        <dbReference type="SAM" id="MobiDB-lite"/>
    </source>
</evidence>
<gene>
    <name evidence="2" type="ORF">NDU88_001979</name>
</gene>
<evidence type="ECO:0000313" key="3">
    <source>
        <dbReference type="Proteomes" id="UP001066276"/>
    </source>
</evidence>
<reference evidence="2" key="1">
    <citation type="journal article" date="2022" name="bioRxiv">
        <title>Sequencing and chromosome-scale assembly of the giantPleurodeles waltlgenome.</title>
        <authorList>
            <person name="Brown T."/>
            <person name="Elewa A."/>
            <person name="Iarovenko S."/>
            <person name="Subramanian E."/>
            <person name="Araus A.J."/>
            <person name="Petzold A."/>
            <person name="Susuki M."/>
            <person name="Suzuki K.-i.T."/>
            <person name="Hayashi T."/>
            <person name="Toyoda A."/>
            <person name="Oliveira C."/>
            <person name="Osipova E."/>
            <person name="Leigh N.D."/>
            <person name="Simon A."/>
            <person name="Yun M.H."/>
        </authorList>
    </citation>
    <scope>NUCLEOTIDE SEQUENCE</scope>
    <source>
        <strain evidence="2">20211129_DDA</strain>
        <tissue evidence="2">Liver</tissue>
    </source>
</reference>
<keyword evidence="3" id="KW-1185">Reference proteome</keyword>
<dbReference type="AlphaFoldDB" id="A0AAV7W1K1"/>
<comment type="caution">
    <text evidence="2">The sequence shown here is derived from an EMBL/GenBank/DDBJ whole genome shotgun (WGS) entry which is preliminary data.</text>
</comment>
<dbReference type="Proteomes" id="UP001066276">
    <property type="component" value="Chromosome 1_2"/>
</dbReference>
<accession>A0AAV7W1K1</accession>
<proteinExistence type="predicted"/>
<organism evidence="2 3">
    <name type="scientific">Pleurodeles waltl</name>
    <name type="common">Iberian ribbed newt</name>
    <dbReference type="NCBI Taxonomy" id="8319"/>
    <lineage>
        <taxon>Eukaryota</taxon>
        <taxon>Metazoa</taxon>
        <taxon>Chordata</taxon>
        <taxon>Craniata</taxon>
        <taxon>Vertebrata</taxon>
        <taxon>Euteleostomi</taxon>
        <taxon>Amphibia</taxon>
        <taxon>Batrachia</taxon>
        <taxon>Caudata</taxon>
        <taxon>Salamandroidea</taxon>
        <taxon>Salamandridae</taxon>
        <taxon>Pleurodelinae</taxon>
        <taxon>Pleurodeles</taxon>
    </lineage>
</organism>
<evidence type="ECO:0000313" key="2">
    <source>
        <dbReference type="EMBL" id="KAJ1206576.1"/>
    </source>
</evidence>
<protein>
    <submittedName>
        <fullName evidence="2">Uncharacterized protein</fullName>
    </submittedName>
</protein>
<feature type="region of interest" description="Disordered" evidence="1">
    <location>
        <begin position="48"/>
        <end position="68"/>
    </location>
</feature>